<reference evidence="1" key="1">
    <citation type="submission" date="2020-10" db="EMBL/GenBank/DDBJ databases">
        <authorList>
            <person name="Delgado J.A."/>
            <person name="Gonzalez J.M."/>
        </authorList>
    </citation>
    <scope>NUCLEOTIDE SEQUENCE</scope>
    <source>
        <strain evidence="1">23.6</strain>
    </source>
</reference>
<name>A0AB38R3W3_PARTM</name>
<dbReference type="Proteomes" id="UP001058458">
    <property type="component" value="Chromosome"/>
</dbReference>
<evidence type="ECO:0008006" key="3">
    <source>
        <dbReference type="Google" id="ProtNLM"/>
    </source>
</evidence>
<dbReference type="RefSeq" id="WP_125010011.1">
    <property type="nucleotide sequence ID" value="NZ_BHZK01000001.1"/>
</dbReference>
<dbReference type="EMBL" id="CP063414">
    <property type="protein sequence ID" value="UOE77753.1"/>
    <property type="molecule type" value="Genomic_DNA"/>
</dbReference>
<evidence type="ECO:0000313" key="2">
    <source>
        <dbReference type="Proteomes" id="UP001058458"/>
    </source>
</evidence>
<accession>A0AB38R3W3</accession>
<evidence type="ECO:0000313" key="1">
    <source>
        <dbReference type="EMBL" id="UOE77753.1"/>
    </source>
</evidence>
<protein>
    <recommendedName>
        <fullName evidence="3">DUF3992 domain-containing protein</fullName>
    </recommendedName>
</protein>
<dbReference type="AlphaFoldDB" id="A0AB38R3W3"/>
<proteinExistence type="predicted"/>
<sequence length="210" mass="22903">MAINLEHFDQKYSPECIQVCKVYDWTTNVVSLTQDLTFTFPTGSLTGVTISQVNCSVSLLECVEDGPRRDIECMVGDQPVTLQAVTLSKTIQVILEVIGTNAEGAQVTVLSTPVMITTSEEVILCAPEGTTVCCNSTQNDFNVCRVGAFTQNGDTITATILLRICQSIVVTFEVILEVAARFCQPRPEIICEEECPVDVFPPQCPSIFPV</sequence>
<gene>
    <name evidence="1" type="ORF">IMI45_08240</name>
</gene>
<organism evidence="1 2">
    <name type="scientific">Parageobacillus thermoglucosidasius</name>
    <name type="common">Geobacillus thermoglucosidasius</name>
    <dbReference type="NCBI Taxonomy" id="1426"/>
    <lineage>
        <taxon>Bacteria</taxon>
        <taxon>Bacillati</taxon>
        <taxon>Bacillota</taxon>
        <taxon>Bacilli</taxon>
        <taxon>Bacillales</taxon>
        <taxon>Anoxybacillaceae</taxon>
        <taxon>Parageobacillus</taxon>
    </lineage>
</organism>